<evidence type="ECO:0000313" key="1">
    <source>
        <dbReference type="EMBL" id="KYO21095.1"/>
    </source>
</evidence>
<keyword evidence="2" id="KW-1185">Reference proteome</keyword>
<comment type="caution">
    <text evidence="1">The sequence shown here is derived from an EMBL/GenBank/DDBJ whole genome shotgun (WGS) entry which is preliminary data.</text>
</comment>
<evidence type="ECO:0000313" key="2">
    <source>
        <dbReference type="Proteomes" id="UP000050525"/>
    </source>
</evidence>
<proteinExistence type="predicted"/>
<dbReference type="Proteomes" id="UP000050525">
    <property type="component" value="Unassembled WGS sequence"/>
</dbReference>
<dbReference type="AlphaFoldDB" id="A0A151M9B8"/>
<accession>A0A151M9B8</accession>
<name>A0A151M9B8_ALLMI</name>
<gene>
    <name evidence="1" type="ORF">Y1Q_0001397</name>
</gene>
<sequence length="90" mass="10387">MQVRVAITQQFFSQDPLTTETQPCMDLRVSAARAASSPPGWDRELQDLRDVCHKKPRITRCQTSMSVTEPADLFYMLSQFGKIREKPNWI</sequence>
<reference evidence="1 2" key="1">
    <citation type="journal article" date="2012" name="Genome Biol.">
        <title>Sequencing three crocodilian genomes to illuminate the evolution of archosaurs and amniotes.</title>
        <authorList>
            <person name="St John J.A."/>
            <person name="Braun E.L."/>
            <person name="Isberg S.R."/>
            <person name="Miles L.G."/>
            <person name="Chong A.Y."/>
            <person name="Gongora J."/>
            <person name="Dalzell P."/>
            <person name="Moran C."/>
            <person name="Bed'hom B."/>
            <person name="Abzhanov A."/>
            <person name="Burgess S.C."/>
            <person name="Cooksey A.M."/>
            <person name="Castoe T.A."/>
            <person name="Crawford N.G."/>
            <person name="Densmore L.D."/>
            <person name="Drew J.C."/>
            <person name="Edwards S.V."/>
            <person name="Faircloth B.C."/>
            <person name="Fujita M.K."/>
            <person name="Greenwold M.J."/>
            <person name="Hoffmann F.G."/>
            <person name="Howard J.M."/>
            <person name="Iguchi T."/>
            <person name="Janes D.E."/>
            <person name="Khan S.Y."/>
            <person name="Kohno S."/>
            <person name="de Koning A.J."/>
            <person name="Lance S.L."/>
            <person name="McCarthy F.M."/>
            <person name="McCormack J.E."/>
            <person name="Merchant M.E."/>
            <person name="Peterson D.G."/>
            <person name="Pollock D.D."/>
            <person name="Pourmand N."/>
            <person name="Raney B.J."/>
            <person name="Roessler K.A."/>
            <person name="Sanford J.R."/>
            <person name="Sawyer R.H."/>
            <person name="Schmidt C.J."/>
            <person name="Triplett E.W."/>
            <person name="Tuberville T.D."/>
            <person name="Venegas-Anaya M."/>
            <person name="Howard J.T."/>
            <person name="Jarvis E.D."/>
            <person name="Guillette L.J.Jr."/>
            <person name="Glenn T.C."/>
            <person name="Green R.E."/>
            <person name="Ray D.A."/>
        </authorList>
    </citation>
    <scope>NUCLEOTIDE SEQUENCE [LARGE SCALE GENOMIC DNA]</scope>
    <source>
        <strain evidence="1">KSC_2009_1</strain>
    </source>
</reference>
<protein>
    <submittedName>
        <fullName evidence="1">Uncharacterized protein</fullName>
    </submittedName>
</protein>
<dbReference type="EMBL" id="AKHW03006295">
    <property type="protein sequence ID" value="KYO21095.1"/>
    <property type="molecule type" value="Genomic_DNA"/>
</dbReference>
<organism evidence="1 2">
    <name type="scientific">Alligator mississippiensis</name>
    <name type="common">American alligator</name>
    <dbReference type="NCBI Taxonomy" id="8496"/>
    <lineage>
        <taxon>Eukaryota</taxon>
        <taxon>Metazoa</taxon>
        <taxon>Chordata</taxon>
        <taxon>Craniata</taxon>
        <taxon>Vertebrata</taxon>
        <taxon>Euteleostomi</taxon>
        <taxon>Archelosauria</taxon>
        <taxon>Archosauria</taxon>
        <taxon>Crocodylia</taxon>
        <taxon>Alligatoridae</taxon>
        <taxon>Alligatorinae</taxon>
        <taxon>Alligator</taxon>
    </lineage>
</organism>